<evidence type="ECO:0000313" key="8">
    <source>
        <dbReference type="EMBL" id="SDS94203.1"/>
    </source>
</evidence>
<feature type="transmembrane region" description="Helical" evidence="5">
    <location>
        <begin position="134"/>
        <end position="159"/>
    </location>
</feature>
<keyword evidence="5" id="KW-0813">Transport</keyword>
<name>A0A1H1WAR4_9ACTN</name>
<comment type="subcellular location">
    <subcellularLocation>
        <location evidence="5">Cell membrane</location>
        <topology evidence="5">Multi-pass membrane protein</topology>
    </subcellularLocation>
    <subcellularLocation>
        <location evidence="1">Membrane</location>
        <topology evidence="1">Multi-pass membrane protein</topology>
    </subcellularLocation>
</comment>
<dbReference type="PROSITE" id="PS50928">
    <property type="entry name" value="ABC_TM1"/>
    <property type="match status" value="1"/>
</dbReference>
<dbReference type="PANTHER" id="PTHR43376:SF1">
    <property type="entry name" value="OLIGOPEPTIDE TRANSPORT SYSTEM PERMEASE PROTEIN"/>
    <property type="match status" value="1"/>
</dbReference>
<evidence type="ECO:0000259" key="7">
    <source>
        <dbReference type="PROSITE" id="PS50928"/>
    </source>
</evidence>
<evidence type="ECO:0000256" key="5">
    <source>
        <dbReference type="RuleBase" id="RU363032"/>
    </source>
</evidence>
<feature type="transmembrane region" description="Helical" evidence="5">
    <location>
        <begin position="219"/>
        <end position="245"/>
    </location>
</feature>
<comment type="similarity">
    <text evidence="5">Belongs to the binding-protein-dependent transport system permease family.</text>
</comment>
<organism evidence="8 9">
    <name type="scientific">Microlunatus soli</name>
    <dbReference type="NCBI Taxonomy" id="630515"/>
    <lineage>
        <taxon>Bacteria</taxon>
        <taxon>Bacillati</taxon>
        <taxon>Actinomycetota</taxon>
        <taxon>Actinomycetes</taxon>
        <taxon>Propionibacteriales</taxon>
        <taxon>Propionibacteriaceae</taxon>
        <taxon>Microlunatus</taxon>
    </lineage>
</organism>
<feature type="domain" description="ABC transmembrane type-1" evidence="7">
    <location>
        <begin position="135"/>
        <end position="348"/>
    </location>
</feature>
<dbReference type="SUPFAM" id="SSF161098">
    <property type="entry name" value="MetI-like"/>
    <property type="match status" value="1"/>
</dbReference>
<gene>
    <name evidence="8" type="ORF">SAMN04489812_3566</name>
</gene>
<feature type="transmembrane region" description="Helical" evidence="5">
    <location>
        <begin position="171"/>
        <end position="199"/>
    </location>
</feature>
<dbReference type="GO" id="GO:0055085">
    <property type="term" value="P:transmembrane transport"/>
    <property type="evidence" value="ECO:0007669"/>
    <property type="project" value="InterPro"/>
</dbReference>
<dbReference type="PANTHER" id="PTHR43376">
    <property type="entry name" value="OLIGOPEPTIDE TRANSPORT SYSTEM PERMEASE PROTEIN"/>
    <property type="match status" value="1"/>
</dbReference>
<accession>A0A1H1WAR4</accession>
<evidence type="ECO:0000256" key="2">
    <source>
        <dbReference type="ARBA" id="ARBA00022692"/>
    </source>
</evidence>
<evidence type="ECO:0000256" key="4">
    <source>
        <dbReference type="ARBA" id="ARBA00023136"/>
    </source>
</evidence>
<evidence type="ECO:0000256" key="1">
    <source>
        <dbReference type="ARBA" id="ARBA00004141"/>
    </source>
</evidence>
<dbReference type="STRING" id="630515.SAMN04489812_3566"/>
<keyword evidence="2 5" id="KW-0812">Transmembrane</keyword>
<dbReference type="Pfam" id="PF00528">
    <property type="entry name" value="BPD_transp_1"/>
    <property type="match status" value="1"/>
</dbReference>
<dbReference type="GO" id="GO:0005886">
    <property type="term" value="C:plasma membrane"/>
    <property type="evidence" value="ECO:0007669"/>
    <property type="project" value="UniProtKB-SubCell"/>
</dbReference>
<dbReference type="EMBL" id="LT629772">
    <property type="protein sequence ID" value="SDS94203.1"/>
    <property type="molecule type" value="Genomic_DNA"/>
</dbReference>
<dbReference type="AlphaFoldDB" id="A0A1H1WAR4"/>
<feature type="transmembrane region" description="Helical" evidence="5">
    <location>
        <begin position="40"/>
        <end position="61"/>
    </location>
</feature>
<keyword evidence="3 5" id="KW-1133">Transmembrane helix</keyword>
<sequence>MTASQAGVVQPPDAAQDAEPKATSAGRARKNPLRFLSRRFGFYLFTAWAAITLNFLIPRFVPGDPAQDLLNNLRQQTGQTPTPEQIAAIRTFYGDPTENIIGQYLHYWADIARFRFGTSLSEFPTPVSELVGQALPWTVLLVGVTTIFAWIIGTFLGAWIGARPGSRVDTIFTPVTTFLHSVPPFWLALLALWLFGFVLDWFPLSGGYDPSVPFQINNLWFLLSVLKYGALPAITLIFVGFNGWFFSMRNVMVTTVAEDYVLLAHAKGLSNRRVLLKYSARNALLPNVTGLALSIGSVISGVLLTEIVFTYPGMGYLLLKAIGAHDFPVMQTVFLMITLTTLAANFIADSLYVLLDPRTREAG</sequence>
<feature type="transmembrane region" description="Helical" evidence="5">
    <location>
        <begin position="283"/>
        <end position="309"/>
    </location>
</feature>
<dbReference type="Proteomes" id="UP000199103">
    <property type="component" value="Chromosome I"/>
</dbReference>
<keyword evidence="9" id="KW-1185">Reference proteome</keyword>
<dbReference type="InterPro" id="IPR000515">
    <property type="entry name" value="MetI-like"/>
</dbReference>
<dbReference type="InterPro" id="IPR035906">
    <property type="entry name" value="MetI-like_sf"/>
</dbReference>
<feature type="region of interest" description="Disordered" evidence="6">
    <location>
        <begin position="1"/>
        <end position="27"/>
    </location>
</feature>
<reference evidence="8 9" key="1">
    <citation type="submission" date="2016-10" db="EMBL/GenBank/DDBJ databases">
        <authorList>
            <person name="de Groot N.N."/>
        </authorList>
    </citation>
    <scope>NUCLEOTIDE SEQUENCE [LARGE SCALE GENOMIC DNA]</scope>
    <source>
        <strain evidence="8 9">DSM 21800</strain>
    </source>
</reference>
<protein>
    <submittedName>
        <fullName evidence="8">Peptide/nickel transport system permease protein</fullName>
    </submittedName>
</protein>
<evidence type="ECO:0000256" key="6">
    <source>
        <dbReference type="SAM" id="MobiDB-lite"/>
    </source>
</evidence>
<dbReference type="Gene3D" id="1.10.3720.10">
    <property type="entry name" value="MetI-like"/>
    <property type="match status" value="1"/>
</dbReference>
<feature type="transmembrane region" description="Helical" evidence="5">
    <location>
        <begin position="329"/>
        <end position="355"/>
    </location>
</feature>
<proteinExistence type="inferred from homology"/>
<dbReference type="CDD" id="cd06261">
    <property type="entry name" value="TM_PBP2"/>
    <property type="match status" value="1"/>
</dbReference>
<dbReference type="RefSeq" id="WP_231919904.1">
    <property type="nucleotide sequence ID" value="NZ_LT629772.1"/>
</dbReference>
<evidence type="ECO:0000256" key="3">
    <source>
        <dbReference type="ARBA" id="ARBA00022989"/>
    </source>
</evidence>
<keyword evidence="4 5" id="KW-0472">Membrane</keyword>
<evidence type="ECO:0000313" key="9">
    <source>
        <dbReference type="Proteomes" id="UP000199103"/>
    </source>
</evidence>